<organism evidence="1 2">
    <name type="scientific">Purpureocillium lilacinum</name>
    <name type="common">Paecilomyces lilacinus</name>
    <dbReference type="NCBI Taxonomy" id="33203"/>
    <lineage>
        <taxon>Eukaryota</taxon>
        <taxon>Fungi</taxon>
        <taxon>Dikarya</taxon>
        <taxon>Ascomycota</taxon>
        <taxon>Pezizomycotina</taxon>
        <taxon>Sordariomycetes</taxon>
        <taxon>Hypocreomycetidae</taxon>
        <taxon>Hypocreales</taxon>
        <taxon>Ophiocordycipitaceae</taxon>
        <taxon>Purpureocillium</taxon>
    </lineage>
</organism>
<proteinExistence type="predicted"/>
<reference evidence="1" key="1">
    <citation type="submission" date="2024-12" db="EMBL/GenBank/DDBJ databases">
        <title>Comparative genomics and development of molecular markers within Purpureocillium lilacinum and among Purpureocillium species.</title>
        <authorList>
            <person name="Yeh Z.-Y."/>
            <person name="Ni N.-T."/>
            <person name="Lo P.-H."/>
            <person name="Mushyakhwo K."/>
            <person name="Lin C.-F."/>
            <person name="Nai Y.-S."/>
        </authorList>
    </citation>
    <scope>NUCLEOTIDE SEQUENCE</scope>
    <source>
        <strain evidence="1">NCHU-NPUST-175</strain>
    </source>
</reference>
<keyword evidence="2" id="KW-1185">Reference proteome</keyword>
<evidence type="ECO:0000313" key="1">
    <source>
        <dbReference type="EMBL" id="KAL3958334.1"/>
    </source>
</evidence>
<dbReference type="EMBL" id="JBGNUJ010000006">
    <property type="protein sequence ID" value="KAL3958334.1"/>
    <property type="molecule type" value="Genomic_DNA"/>
</dbReference>
<sequence length="497" mass="54117">MPGPSPSFVLKSSKSIPRVIGLQGVGSRGMSTFHTEGCDRGFIYADSEGVARVTQLPEATNLTELGLSVKKIPLDQDIRNVSYHQPTGTYIAACTTYEPFELPRDDDYHKEWARRLLRSRRRWRAACSSSSTRRRGPLELEPCESIESMRTLHLEVSEETRERRMLVAVGTALSKGEDLPTRGRVQVFDIVAVIPEPGRPETNRRLKLIAKEEIPRGGVTALSEIGTQGLMLVAQGQKCMVRGLKEDGSLLPVAFLDMNCHVASAKGLPGTGLCLMADSFKGLWFAGYTEEPYTFKVLGKSSGTLPLLVADFLPDGEDLSLVAVDADGDMHILEFDPEHPKSLQGHLLLHRASFSVTPNPPTSSLLLPRTSKQHPKSHVLFLASPSGQLSALTPLPESTYRRLLSVTNQLHPALVPHAGLHAKAYRIPDTHGRNASIGVETAASWGRAVVDGAVLARWTELGAAKRSEIASRGGYDSAADLRADLDAVLGWSGMAYF</sequence>
<gene>
    <name evidence="1" type="ORF">ACCO45_006496</name>
</gene>
<comment type="caution">
    <text evidence="1">The sequence shown here is derived from an EMBL/GenBank/DDBJ whole genome shotgun (WGS) entry which is preliminary data.</text>
</comment>
<name>A0ACC4DS18_PURLI</name>
<dbReference type="Proteomes" id="UP001638806">
    <property type="component" value="Unassembled WGS sequence"/>
</dbReference>
<evidence type="ECO:0000313" key="2">
    <source>
        <dbReference type="Proteomes" id="UP001638806"/>
    </source>
</evidence>
<accession>A0ACC4DS18</accession>
<protein>
    <submittedName>
        <fullName evidence="1">Uncharacterized protein</fullName>
    </submittedName>
</protein>